<feature type="compositionally biased region" description="Basic and acidic residues" evidence="1">
    <location>
        <begin position="22"/>
        <end position="35"/>
    </location>
</feature>
<feature type="region of interest" description="Disordered" evidence="1">
    <location>
        <begin position="1"/>
        <end position="135"/>
    </location>
</feature>
<dbReference type="Proteomes" id="UP001375240">
    <property type="component" value="Unassembled WGS sequence"/>
</dbReference>
<evidence type="ECO:0000313" key="3">
    <source>
        <dbReference type="Proteomes" id="UP001375240"/>
    </source>
</evidence>
<sequence length="135" mass="15061">MASSASQTTKQMASAALSAFLSERHAQRPARDASRALRRKQQRERKKRANSHHDHDADTAAASDSEHASASASKSKPRSGTKNDGLTHKIKKAPMSKEEREIRQRILKMRENKRKGIPIIPQKKSADTDTSDDDF</sequence>
<feature type="compositionally biased region" description="Basic residues" evidence="1">
    <location>
        <begin position="36"/>
        <end position="50"/>
    </location>
</feature>
<name>A0AAV9U3V0_9PEZI</name>
<feature type="compositionally biased region" description="Low complexity" evidence="1">
    <location>
        <begin position="59"/>
        <end position="74"/>
    </location>
</feature>
<dbReference type="EMBL" id="JAVHNQ010000012">
    <property type="protein sequence ID" value="KAK6335512.1"/>
    <property type="molecule type" value="Genomic_DNA"/>
</dbReference>
<accession>A0AAV9U3V0</accession>
<evidence type="ECO:0000256" key="1">
    <source>
        <dbReference type="SAM" id="MobiDB-lite"/>
    </source>
</evidence>
<protein>
    <submittedName>
        <fullName evidence="2">Uncharacterized protein</fullName>
    </submittedName>
</protein>
<keyword evidence="3" id="KW-1185">Reference proteome</keyword>
<feature type="compositionally biased region" description="Basic and acidic residues" evidence="1">
    <location>
        <begin position="95"/>
        <end position="110"/>
    </location>
</feature>
<dbReference type="AlphaFoldDB" id="A0AAV9U3V0"/>
<feature type="compositionally biased region" description="Polar residues" evidence="1">
    <location>
        <begin position="1"/>
        <end position="12"/>
    </location>
</feature>
<proteinExistence type="predicted"/>
<gene>
    <name evidence="2" type="ORF">TWF696_002285</name>
</gene>
<organism evidence="2 3">
    <name type="scientific">Orbilia brochopaga</name>
    <dbReference type="NCBI Taxonomy" id="3140254"/>
    <lineage>
        <taxon>Eukaryota</taxon>
        <taxon>Fungi</taxon>
        <taxon>Dikarya</taxon>
        <taxon>Ascomycota</taxon>
        <taxon>Pezizomycotina</taxon>
        <taxon>Orbiliomycetes</taxon>
        <taxon>Orbiliales</taxon>
        <taxon>Orbiliaceae</taxon>
        <taxon>Orbilia</taxon>
    </lineage>
</organism>
<evidence type="ECO:0000313" key="2">
    <source>
        <dbReference type="EMBL" id="KAK6335512.1"/>
    </source>
</evidence>
<reference evidence="2 3" key="1">
    <citation type="submission" date="2019-10" db="EMBL/GenBank/DDBJ databases">
        <authorList>
            <person name="Palmer J.M."/>
        </authorList>
    </citation>
    <scope>NUCLEOTIDE SEQUENCE [LARGE SCALE GENOMIC DNA]</scope>
    <source>
        <strain evidence="2 3">TWF696</strain>
    </source>
</reference>
<comment type="caution">
    <text evidence="2">The sequence shown here is derived from an EMBL/GenBank/DDBJ whole genome shotgun (WGS) entry which is preliminary data.</text>
</comment>